<proteinExistence type="predicted"/>
<keyword evidence="2" id="KW-0902">Two-component regulatory system</keyword>
<gene>
    <name evidence="8" type="ordered locus">Oter_2008</name>
</gene>
<keyword evidence="4" id="KW-0238">DNA-binding</keyword>
<dbReference type="SMART" id="SM00448">
    <property type="entry name" value="REC"/>
    <property type="match status" value="1"/>
</dbReference>
<reference evidence="8 9" key="1">
    <citation type="journal article" date="2011" name="J. Bacteriol.">
        <title>Genome sequence of the verrucomicrobium Opitutus terrae PB90-1, an abundant inhabitant of rice paddy soil ecosystems.</title>
        <authorList>
            <person name="van Passel M.W."/>
            <person name="Kant R."/>
            <person name="Palva A."/>
            <person name="Copeland A."/>
            <person name="Lucas S."/>
            <person name="Lapidus A."/>
            <person name="Glavina del Rio T."/>
            <person name="Pitluck S."/>
            <person name="Goltsman E."/>
            <person name="Clum A."/>
            <person name="Sun H."/>
            <person name="Schmutz J."/>
            <person name="Larimer F.W."/>
            <person name="Land M.L."/>
            <person name="Hauser L."/>
            <person name="Kyrpides N."/>
            <person name="Mikhailova N."/>
            <person name="Richardson P.P."/>
            <person name="Janssen P.H."/>
            <person name="de Vos W.M."/>
            <person name="Smidt H."/>
        </authorList>
    </citation>
    <scope>NUCLEOTIDE SEQUENCE [LARGE SCALE GENOMIC DNA]</scope>
    <source>
        <strain evidence="9">DSM 11246 / JCM 15787 / PB90-1</strain>
    </source>
</reference>
<keyword evidence="5" id="KW-0804">Transcription</keyword>
<dbReference type="KEGG" id="ote:Oter_2008"/>
<dbReference type="GO" id="GO:0000156">
    <property type="term" value="F:phosphorelay response regulator activity"/>
    <property type="evidence" value="ECO:0007669"/>
    <property type="project" value="TreeGrafter"/>
</dbReference>
<keyword evidence="3" id="KW-0805">Transcription regulation</keyword>
<dbReference type="eggNOG" id="COG0745">
    <property type="taxonomic scope" value="Bacteria"/>
</dbReference>
<feature type="domain" description="Response regulatory" evidence="7">
    <location>
        <begin position="2"/>
        <end position="119"/>
    </location>
</feature>
<dbReference type="Gene3D" id="3.40.50.2300">
    <property type="match status" value="1"/>
</dbReference>
<dbReference type="AlphaFoldDB" id="B1ZYQ5"/>
<evidence type="ECO:0000256" key="1">
    <source>
        <dbReference type="ARBA" id="ARBA00022553"/>
    </source>
</evidence>
<evidence type="ECO:0000259" key="7">
    <source>
        <dbReference type="PROSITE" id="PS50110"/>
    </source>
</evidence>
<dbReference type="GO" id="GO:0032993">
    <property type="term" value="C:protein-DNA complex"/>
    <property type="evidence" value="ECO:0007669"/>
    <property type="project" value="TreeGrafter"/>
</dbReference>
<evidence type="ECO:0000313" key="8">
    <source>
        <dbReference type="EMBL" id="ACB75291.1"/>
    </source>
</evidence>
<evidence type="ECO:0000313" key="9">
    <source>
        <dbReference type="Proteomes" id="UP000007013"/>
    </source>
</evidence>
<protein>
    <submittedName>
        <fullName evidence="8">Response regulator receiver protein</fullName>
    </submittedName>
</protein>
<dbReference type="SUPFAM" id="SSF52172">
    <property type="entry name" value="CheY-like"/>
    <property type="match status" value="1"/>
</dbReference>
<dbReference type="PROSITE" id="PS50110">
    <property type="entry name" value="RESPONSE_REGULATORY"/>
    <property type="match status" value="1"/>
</dbReference>
<name>B1ZYQ5_OPITP</name>
<dbReference type="CDD" id="cd17574">
    <property type="entry name" value="REC_OmpR"/>
    <property type="match status" value="1"/>
</dbReference>
<keyword evidence="1 6" id="KW-0597">Phosphoprotein</keyword>
<evidence type="ECO:0000256" key="6">
    <source>
        <dbReference type="PROSITE-ProRule" id="PRU00169"/>
    </source>
</evidence>
<organism evidence="8 9">
    <name type="scientific">Opitutus terrae (strain DSM 11246 / JCM 15787 / PB90-1)</name>
    <dbReference type="NCBI Taxonomy" id="452637"/>
    <lineage>
        <taxon>Bacteria</taxon>
        <taxon>Pseudomonadati</taxon>
        <taxon>Verrucomicrobiota</taxon>
        <taxon>Opitutia</taxon>
        <taxon>Opitutales</taxon>
        <taxon>Opitutaceae</taxon>
        <taxon>Opitutus</taxon>
    </lineage>
</organism>
<feature type="modified residue" description="4-aspartylphosphate" evidence="6">
    <location>
        <position position="52"/>
    </location>
</feature>
<dbReference type="OrthoDB" id="190817at2"/>
<dbReference type="STRING" id="452637.Oter_2008"/>
<dbReference type="RefSeq" id="WP_012374828.1">
    <property type="nucleotide sequence ID" value="NC_010571.1"/>
</dbReference>
<dbReference type="EMBL" id="CP001032">
    <property type="protein sequence ID" value="ACB75291.1"/>
    <property type="molecule type" value="Genomic_DNA"/>
</dbReference>
<dbReference type="Proteomes" id="UP000007013">
    <property type="component" value="Chromosome"/>
</dbReference>
<dbReference type="GO" id="GO:0006355">
    <property type="term" value="P:regulation of DNA-templated transcription"/>
    <property type="evidence" value="ECO:0007669"/>
    <property type="project" value="TreeGrafter"/>
</dbReference>
<sequence>MKILIADDEPVARRVLMGFLEKEKYEVVVAEDGQAALKLLSAPEAPTIAILDWMMPGLNGLQVCRRIRTTNLKIRPYVMMVSAKSGANDITSALDAGADDYISKPFNPGELMARLRVARRSIEYQVELQNHITQLESLAQRYNLLGEIAAAQSARARSGTMPPIPDPDAADAKLGPGGERIDAIMIRSISDLGLGRAVKAQIDHGNVHRPLAFTTWAGVVYLKEQVWIDLLLEVDAAAAGAMFQKMLKRTAASHRETLDFLAETQTIISAAFRNEAQSRGGDAITPILSRALRTGEAHHRVMPVPPERETHTYALQGYAVRLTVVRRPDCIELKTAGQLSESDILAEPFPPPEVSDLPLLSQGVVLSDRFIEKLSSMAESELKTLLVPVIRASPLANYFMHGDE</sequence>
<dbReference type="InterPro" id="IPR011006">
    <property type="entry name" value="CheY-like_superfamily"/>
</dbReference>
<dbReference type="HOGENOM" id="CLU_681221_0_0_0"/>
<keyword evidence="9" id="KW-1185">Reference proteome</keyword>
<dbReference type="PANTHER" id="PTHR48111">
    <property type="entry name" value="REGULATOR OF RPOS"/>
    <property type="match status" value="1"/>
</dbReference>
<dbReference type="PANTHER" id="PTHR48111:SF4">
    <property type="entry name" value="DNA-BINDING DUAL TRANSCRIPTIONAL REGULATOR OMPR"/>
    <property type="match status" value="1"/>
</dbReference>
<evidence type="ECO:0000256" key="5">
    <source>
        <dbReference type="ARBA" id="ARBA00023163"/>
    </source>
</evidence>
<dbReference type="Pfam" id="PF00072">
    <property type="entry name" value="Response_reg"/>
    <property type="match status" value="1"/>
</dbReference>
<evidence type="ECO:0000256" key="3">
    <source>
        <dbReference type="ARBA" id="ARBA00023015"/>
    </source>
</evidence>
<dbReference type="InterPro" id="IPR039420">
    <property type="entry name" value="WalR-like"/>
</dbReference>
<evidence type="ECO:0000256" key="4">
    <source>
        <dbReference type="ARBA" id="ARBA00023125"/>
    </source>
</evidence>
<evidence type="ECO:0000256" key="2">
    <source>
        <dbReference type="ARBA" id="ARBA00023012"/>
    </source>
</evidence>
<dbReference type="GO" id="GO:0000976">
    <property type="term" value="F:transcription cis-regulatory region binding"/>
    <property type="evidence" value="ECO:0007669"/>
    <property type="project" value="TreeGrafter"/>
</dbReference>
<dbReference type="InterPro" id="IPR001789">
    <property type="entry name" value="Sig_transdc_resp-reg_receiver"/>
</dbReference>
<dbReference type="GO" id="GO:0005829">
    <property type="term" value="C:cytosol"/>
    <property type="evidence" value="ECO:0007669"/>
    <property type="project" value="TreeGrafter"/>
</dbReference>
<accession>B1ZYQ5</accession>